<dbReference type="AlphaFoldDB" id="A0A0F9THH1"/>
<proteinExistence type="predicted"/>
<sequence>MTEEKFFVGYRELVKYTGGNDTDGYFREKCGSGWIKVTGEPNSEEDNQKLLAELDADAWGSGRSTSDPKATHMSENIKLVTWKEWRQLNGLE</sequence>
<accession>A0A0F9THH1</accession>
<evidence type="ECO:0000313" key="1">
    <source>
        <dbReference type="EMBL" id="KKN78694.1"/>
    </source>
</evidence>
<dbReference type="EMBL" id="LAZR01000258">
    <property type="protein sequence ID" value="KKN78694.1"/>
    <property type="molecule type" value="Genomic_DNA"/>
</dbReference>
<protein>
    <submittedName>
        <fullName evidence="1">Uncharacterized protein</fullName>
    </submittedName>
</protein>
<organism evidence="1">
    <name type="scientific">marine sediment metagenome</name>
    <dbReference type="NCBI Taxonomy" id="412755"/>
    <lineage>
        <taxon>unclassified sequences</taxon>
        <taxon>metagenomes</taxon>
        <taxon>ecological metagenomes</taxon>
    </lineage>
</organism>
<name>A0A0F9THH1_9ZZZZ</name>
<comment type="caution">
    <text evidence="1">The sequence shown here is derived from an EMBL/GenBank/DDBJ whole genome shotgun (WGS) entry which is preliminary data.</text>
</comment>
<gene>
    <name evidence="1" type="ORF">LCGC14_0347610</name>
</gene>
<reference evidence="1" key="1">
    <citation type="journal article" date="2015" name="Nature">
        <title>Complex archaea that bridge the gap between prokaryotes and eukaryotes.</title>
        <authorList>
            <person name="Spang A."/>
            <person name="Saw J.H."/>
            <person name="Jorgensen S.L."/>
            <person name="Zaremba-Niedzwiedzka K."/>
            <person name="Martijn J."/>
            <person name="Lind A.E."/>
            <person name="van Eijk R."/>
            <person name="Schleper C."/>
            <person name="Guy L."/>
            <person name="Ettema T.J."/>
        </authorList>
    </citation>
    <scope>NUCLEOTIDE SEQUENCE</scope>
</reference>